<keyword evidence="3" id="KW-1185">Reference proteome</keyword>
<dbReference type="AlphaFoldDB" id="A0A8C5UHK9"/>
<reference evidence="2" key="2">
    <citation type="submission" date="2025-09" db="UniProtKB">
        <authorList>
            <consortium name="Ensembl"/>
        </authorList>
    </citation>
    <scope>IDENTIFICATION</scope>
</reference>
<dbReference type="Ensembl" id="ENSMCST00000022648.1">
    <property type="protein sequence ID" value="ENSMCSP00000022081.1"/>
    <property type="gene ID" value="ENSMCSG00000015403.1"/>
</dbReference>
<sequence>NVLVLLFYTAGGLSDNETDCCSYLEWASGGPGCPPCPILLVFPAGHHGQTGWSCWTVFKGGALAERRARFVRTFNRKTWPWPMRYHSVVTACPSGPPYAWLGYHWPFGRPDCKISSTWCSSTCTLQYLGHRRLAAWPTAKLRSWGSAAAAGEPPWVGWGSPPPPGLRGPFGRDATCYCLHRRTVCTHFRRERAEGPASASGYLTSSRCWWPPFGWLPGCPSTWSQDPLRADGPGGCCPGSCALHTFLNNLHPYCTGMPTSTAALNPFLYAFFDPALPPRLRRPLSAAGPPLRPRALRQLLLGAQPPPRRQGGPRSGGQAWTPPPQETLFFRA</sequence>
<feature type="compositionally biased region" description="Low complexity" evidence="1">
    <location>
        <begin position="303"/>
        <end position="318"/>
    </location>
</feature>
<evidence type="ECO:0000256" key="1">
    <source>
        <dbReference type="SAM" id="MobiDB-lite"/>
    </source>
</evidence>
<evidence type="ECO:0000313" key="2">
    <source>
        <dbReference type="Ensembl" id="ENSMCSP00000022081.1"/>
    </source>
</evidence>
<reference evidence="2" key="1">
    <citation type="submission" date="2025-08" db="UniProtKB">
        <authorList>
            <consortium name="Ensembl"/>
        </authorList>
    </citation>
    <scope>IDENTIFICATION</scope>
</reference>
<feature type="region of interest" description="Disordered" evidence="1">
    <location>
        <begin position="303"/>
        <end position="332"/>
    </location>
</feature>
<organism evidence="2 3">
    <name type="scientific">Malurus cyaneus samueli</name>
    <dbReference type="NCBI Taxonomy" id="2593467"/>
    <lineage>
        <taxon>Eukaryota</taxon>
        <taxon>Metazoa</taxon>
        <taxon>Chordata</taxon>
        <taxon>Craniata</taxon>
        <taxon>Vertebrata</taxon>
        <taxon>Euteleostomi</taxon>
        <taxon>Archelosauria</taxon>
        <taxon>Archosauria</taxon>
        <taxon>Dinosauria</taxon>
        <taxon>Saurischia</taxon>
        <taxon>Theropoda</taxon>
        <taxon>Coelurosauria</taxon>
        <taxon>Aves</taxon>
        <taxon>Neognathae</taxon>
        <taxon>Neoaves</taxon>
        <taxon>Telluraves</taxon>
        <taxon>Australaves</taxon>
        <taxon>Passeriformes</taxon>
        <taxon>Meliphagoidea</taxon>
        <taxon>Maluridae</taxon>
        <taxon>Malurus</taxon>
    </lineage>
</organism>
<name>A0A8C5UHK9_9PASS</name>
<proteinExistence type="predicted"/>
<protein>
    <submittedName>
        <fullName evidence="2">Uncharacterized protein</fullName>
    </submittedName>
</protein>
<evidence type="ECO:0000313" key="3">
    <source>
        <dbReference type="Proteomes" id="UP000694560"/>
    </source>
</evidence>
<accession>A0A8C5UHK9</accession>
<dbReference type="Proteomes" id="UP000694560">
    <property type="component" value="Unplaced"/>
</dbReference>